<dbReference type="Proteomes" id="UP000294737">
    <property type="component" value="Unassembled WGS sequence"/>
</dbReference>
<evidence type="ECO:0000313" key="7">
    <source>
        <dbReference type="EMBL" id="TDN94364.1"/>
    </source>
</evidence>
<dbReference type="HAMAP" id="MF_01186">
    <property type="entry name" value="LPS_assembly_LptE"/>
    <property type="match status" value="1"/>
</dbReference>
<evidence type="ECO:0000256" key="2">
    <source>
        <dbReference type="ARBA" id="ARBA00023136"/>
    </source>
</evidence>
<dbReference type="Gene3D" id="3.30.160.150">
    <property type="entry name" value="Lipoprotein like domain"/>
    <property type="match status" value="1"/>
</dbReference>
<sequence length="178" mass="20229">MLKNRRLLCIALASTVMLSACGFKLRGSILGNNLPFKSIYLAVPETSALGIELRRYIRGSGELEIKDRQEDAEATLDITNEIRDKVILSLNSQGRVREYVLYYRVTIRVRDNKNVELLAPTQIVLKRDISYNENQVLAKETEEAMLYRDMQTDLVQQILRRMAAIKPVDTSAAPQATK</sequence>
<dbReference type="Pfam" id="PF04390">
    <property type="entry name" value="LptE"/>
    <property type="match status" value="1"/>
</dbReference>
<evidence type="ECO:0000256" key="6">
    <source>
        <dbReference type="HAMAP-Rule" id="MF_01186"/>
    </source>
</evidence>
<reference evidence="7 8" key="1">
    <citation type="submission" date="2019-03" db="EMBL/GenBank/DDBJ databases">
        <title>Genomic Encyclopedia of Type Strains, Phase IV (KMG-IV): sequencing the most valuable type-strain genomes for metagenomic binning, comparative biology and taxonomic classification.</title>
        <authorList>
            <person name="Goeker M."/>
        </authorList>
    </citation>
    <scope>NUCLEOTIDE SEQUENCE [LARGE SCALE GENOMIC DNA]</scope>
    <source>
        <strain evidence="7 8">DSM 18555</strain>
    </source>
</reference>
<name>A0A4R6GJ95_9BURK</name>
<dbReference type="PROSITE" id="PS51257">
    <property type="entry name" value="PROKAR_LIPOPROTEIN"/>
    <property type="match status" value="1"/>
</dbReference>
<keyword evidence="5 6" id="KW-0449">Lipoprotein</keyword>
<comment type="subcellular location">
    <subcellularLocation>
        <location evidence="6">Cell outer membrane</location>
        <topology evidence="6">Lipid-anchor</topology>
    </subcellularLocation>
</comment>
<accession>A0A4R6GJ95</accession>
<dbReference type="GO" id="GO:0009279">
    <property type="term" value="C:cell outer membrane"/>
    <property type="evidence" value="ECO:0007669"/>
    <property type="project" value="UniProtKB-SubCell"/>
</dbReference>
<dbReference type="InterPro" id="IPR007485">
    <property type="entry name" value="LPS_assembly_LptE"/>
</dbReference>
<evidence type="ECO:0000256" key="5">
    <source>
        <dbReference type="ARBA" id="ARBA00023288"/>
    </source>
</evidence>
<dbReference type="GO" id="GO:0043165">
    <property type="term" value="P:Gram-negative-bacterium-type cell outer membrane assembly"/>
    <property type="evidence" value="ECO:0007669"/>
    <property type="project" value="UniProtKB-UniRule"/>
</dbReference>
<comment type="similarity">
    <text evidence="6">Belongs to the LptE lipoprotein family.</text>
</comment>
<dbReference type="AlphaFoldDB" id="A0A4R6GJ95"/>
<comment type="subunit">
    <text evidence="6">Component of the lipopolysaccharide transport and assembly complex. Interacts with LptD.</text>
</comment>
<keyword evidence="8" id="KW-1185">Reference proteome</keyword>
<dbReference type="OrthoDB" id="5298094at2"/>
<keyword evidence="4 6" id="KW-0998">Cell outer membrane</keyword>
<gene>
    <name evidence="6" type="primary">lptE</name>
    <name evidence="7" type="ORF">EV677_0908</name>
</gene>
<evidence type="ECO:0000256" key="1">
    <source>
        <dbReference type="ARBA" id="ARBA00022729"/>
    </source>
</evidence>
<keyword evidence="2 6" id="KW-0472">Membrane</keyword>
<protein>
    <recommendedName>
        <fullName evidence="6">LPS-assembly lipoprotein LptE</fullName>
    </recommendedName>
</protein>
<dbReference type="GO" id="GO:1990351">
    <property type="term" value="C:transporter complex"/>
    <property type="evidence" value="ECO:0007669"/>
    <property type="project" value="TreeGrafter"/>
</dbReference>
<proteinExistence type="inferred from homology"/>
<organism evidence="7 8">
    <name type="scientific">Herminiimonas fonticola</name>
    <dbReference type="NCBI Taxonomy" id="303380"/>
    <lineage>
        <taxon>Bacteria</taxon>
        <taxon>Pseudomonadati</taxon>
        <taxon>Pseudomonadota</taxon>
        <taxon>Betaproteobacteria</taxon>
        <taxon>Burkholderiales</taxon>
        <taxon>Oxalobacteraceae</taxon>
        <taxon>Herminiimonas</taxon>
    </lineage>
</organism>
<dbReference type="EMBL" id="SNWF01000004">
    <property type="protein sequence ID" value="TDN94364.1"/>
    <property type="molecule type" value="Genomic_DNA"/>
</dbReference>
<dbReference type="GO" id="GO:0001530">
    <property type="term" value="F:lipopolysaccharide binding"/>
    <property type="evidence" value="ECO:0007669"/>
    <property type="project" value="TreeGrafter"/>
</dbReference>
<dbReference type="PANTHER" id="PTHR38098">
    <property type="entry name" value="LPS-ASSEMBLY LIPOPROTEIN LPTE"/>
    <property type="match status" value="1"/>
</dbReference>
<keyword evidence="1 6" id="KW-0732">Signal</keyword>
<comment type="caution">
    <text evidence="7">The sequence shown here is derived from an EMBL/GenBank/DDBJ whole genome shotgun (WGS) entry which is preliminary data.</text>
</comment>
<dbReference type="GO" id="GO:0015920">
    <property type="term" value="P:lipopolysaccharide transport"/>
    <property type="evidence" value="ECO:0007669"/>
    <property type="project" value="TreeGrafter"/>
</dbReference>
<dbReference type="PANTHER" id="PTHR38098:SF1">
    <property type="entry name" value="LPS-ASSEMBLY LIPOPROTEIN LPTE"/>
    <property type="match status" value="1"/>
</dbReference>
<dbReference type="RefSeq" id="WP_112990984.1">
    <property type="nucleotide sequence ID" value="NZ_PTLZ01000001.1"/>
</dbReference>
<evidence type="ECO:0000313" key="8">
    <source>
        <dbReference type="Proteomes" id="UP000294737"/>
    </source>
</evidence>
<evidence type="ECO:0000256" key="4">
    <source>
        <dbReference type="ARBA" id="ARBA00023237"/>
    </source>
</evidence>
<evidence type="ECO:0000256" key="3">
    <source>
        <dbReference type="ARBA" id="ARBA00023139"/>
    </source>
</evidence>
<comment type="function">
    <text evidence="6">Together with LptD, is involved in the assembly of lipopolysaccharide (LPS) at the surface of the outer membrane. Required for the proper assembly of LptD. Binds LPS and may serve as the LPS recognition site at the outer membrane.</text>
</comment>
<keyword evidence="3 6" id="KW-0564">Palmitate</keyword>